<evidence type="ECO:0000256" key="2">
    <source>
        <dbReference type="ARBA" id="ARBA00023015"/>
    </source>
</evidence>
<dbReference type="EMBL" id="JAHLQK010000003">
    <property type="protein sequence ID" value="MBU5676565.1"/>
    <property type="molecule type" value="Genomic_DNA"/>
</dbReference>
<dbReference type="SMART" id="SM00448">
    <property type="entry name" value="REC"/>
    <property type="match status" value="1"/>
</dbReference>
<evidence type="ECO:0000256" key="5">
    <source>
        <dbReference type="PROSITE-ProRule" id="PRU00169"/>
    </source>
</evidence>
<dbReference type="CDD" id="cd17535">
    <property type="entry name" value="REC_NarL-like"/>
    <property type="match status" value="1"/>
</dbReference>
<feature type="modified residue" description="4-aspartylphosphate" evidence="5">
    <location>
        <position position="54"/>
    </location>
</feature>
<dbReference type="InterPro" id="IPR039420">
    <property type="entry name" value="WalR-like"/>
</dbReference>
<keyword evidence="3" id="KW-0238">DNA-binding</keyword>
<dbReference type="Proteomes" id="UP000779508">
    <property type="component" value="Unassembled WGS sequence"/>
</dbReference>
<keyword evidence="9" id="KW-1185">Reference proteome</keyword>
<comment type="caution">
    <text evidence="8">The sequence shown here is derived from an EMBL/GenBank/DDBJ whole genome shotgun (WGS) entry which is preliminary data.</text>
</comment>
<dbReference type="CDD" id="cd06170">
    <property type="entry name" value="LuxR_C_like"/>
    <property type="match status" value="1"/>
</dbReference>
<keyword evidence="2" id="KW-0805">Transcription regulation</keyword>
<dbReference type="InterPro" id="IPR000792">
    <property type="entry name" value="Tscrpt_reg_LuxR_C"/>
</dbReference>
<evidence type="ECO:0000256" key="4">
    <source>
        <dbReference type="ARBA" id="ARBA00023163"/>
    </source>
</evidence>
<dbReference type="PANTHER" id="PTHR43214:SF40">
    <property type="entry name" value="TRANSCRIPTIONAL REGULATORY PROTEIN LNRK"/>
    <property type="match status" value="1"/>
</dbReference>
<evidence type="ECO:0000313" key="9">
    <source>
        <dbReference type="Proteomes" id="UP000779508"/>
    </source>
</evidence>
<gene>
    <name evidence="8" type="ORF">KQI88_09060</name>
</gene>
<evidence type="ECO:0000259" key="6">
    <source>
        <dbReference type="PROSITE" id="PS50043"/>
    </source>
</evidence>
<evidence type="ECO:0000259" key="7">
    <source>
        <dbReference type="PROSITE" id="PS50110"/>
    </source>
</evidence>
<keyword evidence="1 5" id="KW-0597">Phosphoprotein</keyword>
<evidence type="ECO:0000313" key="8">
    <source>
        <dbReference type="EMBL" id="MBU5676565.1"/>
    </source>
</evidence>
<keyword evidence="4" id="KW-0804">Transcription</keyword>
<dbReference type="PROSITE" id="PS50110">
    <property type="entry name" value="RESPONSE_REGULATORY"/>
    <property type="match status" value="1"/>
</dbReference>
<organism evidence="8 9">
    <name type="scientific">Alkaliphilus flagellatus</name>
    <dbReference type="NCBI Taxonomy" id="2841507"/>
    <lineage>
        <taxon>Bacteria</taxon>
        <taxon>Bacillati</taxon>
        <taxon>Bacillota</taxon>
        <taxon>Clostridia</taxon>
        <taxon>Peptostreptococcales</taxon>
        <taxon>Natronincolaceae</taxon>
        <taxon>Alkaliphilus</taxon>
    </lineage>
</organism>
<reference evidence="8 9" key="1">
    <citation type="submission" date="2021-06" db="EMBL/GenBank/DDBJ databases">
        <authorList>
            <person name="Sun Q."/>
            <person name="Li D."/>
        </authorList>
    </citation>
    <scope>NUCLEOTIDE SEQUENCE [LARGE SCALE GENOMIC DNA]</scope>
    <source>
        <strain evidence="8 9">MSJ-5</strain>
    </source>
</reference>
<dbReference type="Pfam" id="PF00072">
    <property type="entry name" value="Response_reg"/>
    <property type="match status" value="1"/>
</dbReference>
<proteinExistence type="predicted"/>
<protein>
    <submittedName>
        <fullName evidence="8">Response regulator transcription factor</fullName>
    </submittedName>
</protein>
<dbReference type="SMART" id="SM00421">
    <property type="entry name" value="HTH_LUXR"/>
    <property type="match status" value="1"/>
</dbReference>
<name>A0ABS6G262_9FIRM</name>
<feature type="domain" description="HTH luxR-type" evidence="6">
    <location>
        <begin position="147"/>
        <end position="212"/>
    </location>
</feature>
<dbReference type="PROSITE" id="PS50043">
    <property type="entry name" value="HTH_LUXR_2"/>
    <property type="match status" value="1"/>
</dbReference>
<sequence>MIRIAIIDDQPIVRQGLAMVLGSEKDIEVVAKGGDGFEAIEICSKNCIDVILMDIKMPSLNGVEATRKIKEQHPNVKIIILTTFNEDEYIFEALKYGASGYLLKDALPEKIAEAIRIVYNGGAQIQPDVAVKVVEKFKSYGEKHEIQDKRIENLTEREIDIIRCVGEGKSNREIAKELFISEGTVKNHITNILNKLSLRDRTQLAIFSINNNLV</sequence>
<accession>A0ABS6G262</accession>
<dbReference type="InterPro" id="IPR001789">
    <property type="entry name" value="Sig_transdc_resp-reg_receiver"/>
</dbReference>
<dbReference type="PANTHER" id="PTHR43214">
    <property type="entry name" value="TWO-COMPONENT RESPONSE REGULATOR"/>
    <property type="match status" value="1"/>
</dbReference>
<dbReference type="InterPro" id="IPR058245">
    <property type="entry name" value="NreC/VraR/RcsB-like_REC"/>
</dbReference>
<dbReference type="Pfam" id="PF00196">
    <property type="entry name" value="GerE"/>
    <property type="match status" value="1"/>
</dbReference>
<dbReference type="RefSeq" id="WP_216416445.1">
    <property type="nucleotide sequence ID" value="NZ_JAHLQK010000003.1"/>
</dbReference>
<dbReference type="PROSITE" id="PS00622">
    <property type="entry name" value="HTH_LUXR_1"/>
    <property type="match status" value="1"/>
</dbReference>
<feature type="domain" description="Response regulatory" evidence="7">
    <location>
        <begin position="3"/>
        <end position="119"/>
    </location>
</feature>
<evidence type="ECO:0000256" key="3">
    <source>
        <dbReference type="ARBA" id="ARBA00023125"/>
    </source>
</evidence>
<evidence type="ECO:0000256" key="1">
    <source>
        <dbReference type="ARBA" id="ARBA00022553"/>
    </source>
</evidence>